<dbReference type="RefSeq" id="WP_290320772.1">
    <property type="nucleotide sequence ID" value="NZ_JAUFPN010000299.1"/>
</dbReference>
<reference evidence="2" key="1">
    <citation type="journal article" date="2019" name="Int. J. Syst. Evol. Microbiol.">
        <title>The Global Catalogue of Microorganisms (GCM) 10K type strain sequencing project: providing services to taxonomists for standard genome sequencing and annotation.</title>
        <authorList>
            <consortium name="The Broad Institute Genomics Platform"/>
            <consortium name="The Broad Institute Genome Sequencing Center for Infectious Disease"/>
            <person name="Wu L."/>
            <person name="Ma J."/>
        </authorList>
    </citation>
    <scope>NUCLEOTIDE SEQUENCE [LARGE SCALE GENOMIC DNA]</scope>
    <source>
        <strain evidence="2">CECT 7131</strain>
    </source>
</reference>
<dbReference type="Gene3D" id="3.40.50.300">
    <property type="entry name" value="P-loop containing nucleotide triphosphate hydrolases"/>
    <property type="match status" value="1"/>
</dbReference>
<accession>A0ABT8AGJ6</accession>
<dbReference type="Gene3D" id="3.30.420.240">
    <property type="match status" value="1"/>
</dbReference>
<dbReference type="Proteomes" id="UP001529369">
    <property type="component" value="Unassembled WGS sequence"/>
</dbReference>
<name>A0ABT8AGJ6_9PROT</name>
<keyword evidence="2" id="KW-1185">Reference proteome</keyword>
<gene>
    <name evidence="1" type="ORF">QWZ14_30175</name>
</gene>
<proteinExistence type="predicted"/>
<dbReference type="InterPro" id="IPR027417">
    <property type="entry name" value="P-loop_NTPase"/>
</dbReference>
<sequence>MKPKQISLPVAITMPDILTVMEDPNLFGPHFKGASWEPWKAFLGGLFGLPMTPEQFELFKQFTGRTVAPTAPVREASLICGRRAGKSRVCSYVATYLACFRDYRPYLAPGELATIAVLASDRRQARTIFRYIAGAFRNIPLLKPMVVEELTESITLNNSVIIEVGTANLRATRGYTYAAVVADEVAFWRDETSANPAEEILNAIRPGLSSIPNSMLLLASSPYAKKGALYSSYKRNYGRDDARTLVFKGSSLELNPSLDPDVVAEAYETDPAAASAEFGGNFRDDIVSYVSAEVIDAAVQPGRSELPPISSTRYVAFVDPSGGSSDSYCLGIAHSERRGIGPSATTTAVLDHCIEFRPPFSPEDVTNQIADAARRYGCKVVVGDRYGGEFPRELLRKKGIEYKLSDRTASDYFRDALPILNSGKAELLDLPRLRQQFLALERRTSRTGRDVVDHPVGGHNDFCLVAAAAVVIASGGGETDWVSRFKALAS</sequence>
<comment type="caution">
    <text evidence="1">The sequence shown here is derived from an EMBL/GenBank/DDBJ whole genome shotgun (WGS) entry which is preliminary data.</text>
</comment>
<evidence type="ECO:0000313" key="1">
    <source>
        <dbReference type="EMBL" id="MDN3568663.1"/>
    </source>
</evidence>
<protein>
    <recommendedName>
        <fullName evidence="3">Terminase</fullName>
    </recommendedName>
</protein>
<dbReference type="EMBL" id="JAUFPN010000299">
    <property type="protein sequence ID" value="MDN3568663.1"/>
    <property type="molecule type" value="Genomic_DNA"/>
</dbReference>
<evidence type="ECO:0000313" key="2">
    <source>
        <dbReference type="Proteomes" id="UP001529369"/>
    </source>
</evidence>
<evidence type="ECO:0008006" key="3">
    <source>
        <dbReference type="Google" id="ProtNLM"/>
    </source>
</evidence>
<organism evidence="1 2">
    <name type="scientific">Paeniroseomonas aquatica</name>
    <dbReference type="NCBI Taxonomy" id="373043"/>
    <lineage>
        <taxon>Bacteria</taxon>
        <taxon>Pseudomonadati</taxon>
        <taxon>Pseudomonadota</taxon>
        <taxon>Alphaproteobacteria</taxon>
        <taxon>Acetobacterales</taxon>
        <taxon>Acetobacteraceae</taxon>
        <taxon>Paeniroseomonas</taxon>
    </lineage>
</organism>